<gene>
    <name evidence="20" type="primary">NADH5</name>
</gene>
<evidence type="ECO:0000259" key="19">
    <source>
        <dbReference type="Pfam" id="PF06455"/>
    </source>
</evidence>
<dbReference type="Pfam" id="PF00662">
    <property type="entry name" value="Proton_antipo_N"/>
    <property type="match status" value="1"/>
</dbReference>
<dbReference type="GO" id="GO:0003954">
    <property type="term" value="F:NADH dehydrogenase activity"/>
    <property type="evidence" value="ECO:0007669"/>
    <property type="project" value="TreeGrafter"/>
</dbReference>
<keyword evidence="8" id="KW-1278">Translocase</keyword>
<dbReference type="Pfam" id="PF00361">
    <property type="entry name" value="Proton_antipo_M"/>
    <property type="match status" value="1"/>
</dbReference>
<feature type="domain" description="NADH-Ubiquinone oxidoreductase (complex I) chain 5 N-terminal" evidence="18">
    <location>
        <begin position="62"/>
        <end position="111"/>
    </location>
</feature>
<dbReference type="NCBIfam" id="TIGR01974">
    <property type="entry name" value="NDH_I_L"/>
    <property type="match status" value="1"/>
</dbReference>
<keyword evidence="11 16" id="KW-0520">NAD</keyword>
<evidence type="ECO:0000256" key="4">
    <source>
        <dbReference type="ARBA" id="ARBA00022448"/>
    </source>
</evidence>
<evidence type="ECO:0000256" key="7">
    <source>
        <dbReference type="ARBA" id="ARBA00022792"/>
    </source>
</evidence>
<comment type="catalytic activity">
    <reaction evidence="15 16">
        <text>a ubiquinone + NADH + 5 H(+)(in) = a ubiquinol + NAD(+) + 4 H(+)(out)</text>
        <dbReference type="Rhea" id="RHEA:29091"/>
        <dbReference type="Rhea" id="RHEA-COMP:9565"/>
        <dbReference type="Rhea" id="RHEA-COMP:9566"/>
        <dbReference type="ChEBI" id="CHEBI:15378"/>
        <dbReference type="ChEBI" id="CHEBI:16389"/>
        <dbReference type="ChEBI" id="CHEBI:17976"/>
        <dbReference type="ChEBI" id="CHEBI:57540"/>
        <dbReference type="ChEBI" id="CHEBI:57945"/>
        <dbReference type="EC" id="7.1.1.2"/>
    </reaction>
</comment>
<feature type="domain" description="NADH dehydrogenase subunit 5 C-terminal" evidence="19">
    <location>
        <begin position="414"/>
        <end position="593"/>
    </location>
</feature>
<comment type="subcellular location">
    <subcellularLocation>
        <location evidence="1">Mitochondrion inner membrane</location>
        <topology evidence="1">Multi-pass membrane protein</topology>
    </subcellularLocation>
</comment>
<dbReference type="InterPro" id="IPR001750">
    <property type="entry name" value="ND/Mrp_TM"/>
</dbReference>
<dbReference type="EC" id="7.1.1.2" evidence="2 16"/>
<dbReference type="PANTHER" id="PTHR42829">
    <property type="entry name" value="NADH-UBIQUINONE OXIDOREDUCTASE CHAIN 5"/>
    <property type="match status" value="1"/>
</dbReference>
<keyword evidence="10 16" id="KW-1133">Transmembrane helix</keyword>
<evidence type="ECO:0000256" key="3">
    <source>
        <dbReference type="ARBA" id="ARBA00021096"/>
    </source>
</evidence>
<dbReference type="GO" id="GO:0008137">
    <property type="term" value="F:NADH dehydrogenase (ubiquinone) activity"/>
    <property type="evidence" value="ECO:0007669"/>
    <property type="project" value="UniProtKB-EC"/>
</dbReference>
<evidence type="ECO:0000256" key="14">
    <source>
        <dbReference type="ARBA" id="ARBA00023136"/>
    </source>
</evidence>
<evidence type="ECO:0000256" key="16">
    <source>
        <dbReference type="RuleBase" id="RU003404"/>
    </source>
</evidence>
<feature type="transmembrane region" description="Helical" evidence="16">
    <location>
        <begin position="264"/>
        <end position="286"/>
    </location>
</feature>
<evidence type="ECO:0000256" key="6">
    <source>
        <dbReference type="ARBA" id="ARBA00022692"/>
    </source>
</evidence>
<feature type="transmembrane region" description="Helical" evidence="16">
    <location>
        <begin position="81"/>
        <end position="101"/>
    </location>
</feature>
<keyword evidence="6 16" id="KW-0812">Transmembrane</keyword>
<evidence type="ECO:0000256" key="2">
    <source>
        <dbReference type="ARBA" id="ARBA00012944"/>
    </source>
</evidence>
<feature type="transmembrane region" description="Helical" evidence="16">
    <location>
        <begin position="476"/>
        <end position="494"/>
    </location>
</feature>
<sequence length="599" mass="65505">MLTPLLHASLMATILTLLAPFNPLAPHQTTTTHVKAAFMISLIPTSLFIYAGLQVSTLHLIWLPLGLNLKISLLLDGYSTLFTPIALLITWSILEFSQWYMSHDPCLNKFMKYLTLFLLAMLTLTTANNLLQLFIGWEGVGIMSFLLIGWWHGRISATTSALQAVIYNRLGDIGLLLTLVWAAMDLNTWDMHQIFAQHQTTPLPLIGLILAATGKSAQFGLHPWLPAAMEGPTPVSALLHSSTMVVAGIFLLIRLHPLLQPHPFALTACLGLGAVTTTFAAMCALTQNDIKKIIAFSTSSQLGLMMLTIGLNQPTLAFLHITTHAFFKAMLFLGAGAIIHTLNNEQDIRKMGGMQHTLPITTSCMTLGSLALAGTPFLAGFYTKDTILETMNTSLTNAWALTTTLIATTLTAAYSTRLLYYTQLTNPRHSPLAHLAETDPQHIQPLARLATGSIIMGLIVTSTITANQPLNLTMPLALKTTALLLTLIGLLLALDLAHQTTRLTPPCTTTLHTTTTNLFYYNPLTHRHLPSLTLKAAHTALYTNDRMWYEWANPTLATTFTTTASTKLATHHTGLLKTYLTALLLLLSTALLLTLYGTR</sequence>
<keyword evidence="5" id="KW-0679">Respiratory chain</keyword>
<proteinExistence type="inferred from homology"/>
<dbReference type="InterPro" id="IPR003945">
    <property type="entry name" value="NU5C-like"/>
</dbReference>
<keyword evidence="12 16" id="KW-0830">Ubiquinone</keyword>
<comment type="similarity">
    <text evidence="16">Belongs to the complex I subunit 5 family.</text>
</comment>
<evidence type="ECO:0000256" key="9">
    <source>
        <dbReference type="ARBA" id="ARBA00022982"/>
    </source>
</evidence>
<feature type="transmembrane region" description="Helical" evidence="16">
    <location>
        <begin position="133"/>
        <end position="153"/>
    </location>
</feature>
<evidence type="ECO:0000259" key="17">
    <source>
        <dbReference type="Pfam" id="PF00361"/>
    </source>
</evidence>
<evidence type="ECO:0000256" key="12">
    <source>
        <dbReference type="ARBA" id="ARBA00023075"/>
    </source>
</evidence>
<feature type="transmembrane region" description="Helical" evidence="16">
    <location>
        <begin position="110"/>
        <end position="127"/>
    </location>
</feature>
<dbReference type="InterPro" id="IPR018393">
    <property type="entry name" value="NADHpl_OxRdtase_5_subgr"/>
</dbReference>
<feature type="domain" description="NADH:quinone oxidoreductase/Mrp antiporter transmembrane" evidence="17">
    <location>
        <begin position="127"/>
        <end position="410"/>
    </location>
</feature>
<keyword evidence="14 16" id="KW-0472">Membrane</keyword>
<organism evidence="20">
    <name type="scientific">Phyllodactylus unctus</name>
    <name type="common">San Lucan gecko</name>
    <dbReference type="NCBI Taxonomy" id="611294"/>
    <lineage>
        <taxon>Eukaryota</taxon>
        <taxon>Metazoa</taxon>
        <taxon>Chordata</taxon>
        <taxon>Craniata</taxon>
        <taxon>Vertebrata</taxon>
        <taxon>Euteleostomi</taxon>
        <taxon>Lepidosauria</taxon>
        <taxon>Squamata</taxon>
        <taxon>Bifurcata</taxon>
        <taxon>Gekkota</taxon>
        <taxon>Phyllodactylidae</taxon>
        <taxon>Phyllodactylus</taxon>
    </lineage>
</organism>
<dbReference type="Pfam" id="PF06455">
    <property type="entry name" value="NADH5_C"/>
    <property type="match status" value="1"/>
</dbReference>
<dbReference type="GO" id="GO:0005743">
    <property type="term" value="C:mitochondrial inner membrane"/>
    <property type="evidence" value="ECO:0007669"/>
    <property type="project" value="UniProtKB-SubCell"/>
</dbReference>
<dbReference type="AlphaFoldDB" id="K9JW11"/>
<evidence type="ECO:0000313" key="20">
    <source>
        <dbReference type="EMBL" id="ADY86066.1"/>
    </source>
</evidence>
<feature type="transmembrane region" description="Helical" evidence="16">
    <location>
        <begin position="165"/>
        <end position="184"/>
    </location>
</feature>
<evidence type="ECO:0000259" key="18">
    <source>
        <dbReference type="Pfam" id="PF00662"/>
    </source>
</evidence>
<keyword evidence="7" id="KW-0999">Mitochondrion inner membrane</keyword>
<comment type="function">
    <text evidence="16">Core subunit of the mitochondrial membrane respiratory chain NADH dehydrogenase (Complex I) which catalyzes electron transfer from NADH through the respiratory chain, using ubiquinone as an electron acceptor. Essential for the catalytic activity and assembly of complex I.</text>
</comment>
<dbReference type="PRINTS" id="PR01434">
    <property type="entry name" value="NADHDHGNASE5"/>
</dbReference>
<dbReference type="EMBL" id="HQ896027">
    <property type="protein sequence ID" value="ADY86066.1"/>
    <property type="molecule type" value="Genomic_DNA"/>
</dbReference>
<dbReference type="InterPro" id="IPR001516">
    <property type="entry name" value="Proton_antipo_N"/>
</dbReference>
<evidence type="ECO:0000256" key="10">
    <source>
        <dbReference type="ARBA" id="ARBA00022989"/>
    </source>
</evidence>
<feature type="transmembrane region" description="Helical" evidence="16">
    <location>
        <begin position="293"/>
        <end position="311"/>
    </location>
</feature>
<name>K9JW11_9SAUR</name>
<reference evidence="20" key="1">
    <citation type="journal article" date="2014" name="Mitochondrial DNA">
        <title>Complete mitochondrial genome of the San Lucan gecko, Phyllodactylus unctus (Sauria, Gekkota, Phyllodactylidae), in comparison with Tarentola mauritanica.</title>
        <authorList>
            <person name="Yan J."/>
            <person name="Tian C."/>
            <person name="Lv L."/>
            <person name="Bauer A.M."/>
            <person name="Zhou K."/>
        </authorList>
    </citation>
    <scope>NUCLEOTIDE SEQUENCE</scope>
    <source>
        <strain evidence="20">HMY-01</strain>
    </source>
</reference>
<keyword evidence="9" id="KW-0249">Electron transport</keyword>
<feature type="transmembrane region" description="Helical" evidence="16">
    <location>
        <begin position="399"/>
        <end position="420"/>
    </location>
</feature>
<dbReference type="GO" id="GO:0015990">
    <property type="term" value="P:electron transport coupled proton transport"/>
    <property type="evidence" value="ECO:0007669"/>
    <property type="project" value="TreeGrafter"/>
</dbReference>
<accession>K9JW11</accession>
<feature type="transmembrane region" description="Helical" evidence="16">
    <location>
        <begin position="446"/>
        <end position="464"/>
    </location>
</feature>
<feature type="transmembrane region" description="Helical" evidence="16">
    <location>
        <begin position="575"/>
        <end position="596"/>
    </location>
</feature>
<keyword evidence="4 16" id="KW-0813">Transport</keyword>
<keyword evidence="13 16" id="KW-0496">Mitochondrion</keyword>
<evidence type="ECO:0000256" key="13">
    <source>
        <dbReference type="ARBA" id="ARBA00023128"/>
    </source>
</evidence>
<evidence type="ECO:0000256" key="8">
    <source>
        <dbReference type="ARBA" id="ARBA00022967"/>
    </source>
</evidence>
<evidence type="ECO:0000256" key="5">
    <source>
        <dbReference type="ARBA" id="ARBA00022660"/>
    </source>
</evidence>
<dbReference type="PANTHER" id="PTHR42829:SF2">
    <property type="entry name" value="NADH-UBIQUINONE OXIDOREDUCTASE CHAIN 5"/>
    <property type="match status" value="1"/>
</dbReference>
<dbReference type="InterPro" id="IPR010934">
    <property type="entry name" value="NADH_DH_su5_C"/>
</dbReference>
<dbReference type="GO" id="GO:0042773">
    <property type="term" value="P:ATP synthesis coupled electron transport"/>
    <property type="evidence" value="ECO:0007669"/>
    <property type="project" value="InterPro"/>
</dbReference>
<feature type="transmembrane region" description="Helical" evidence="16">
    <location>
        <begin position="317"/>
        <end position="339"/>
    </location>
</feature>
<feature type="transmembrane region" description="Helical" evidence="16">
    <location>
        <begin position="6"/>
        <end position="25"/>
    </location>
</feature>
<feature type="transmembrane region" description="Helical" evidence="16">
    <location>
        <begin position="37"/>
        <end position="61"/>
    </location>
</feature>
<evidence type="ECO:0000256" key="1">
    <source>
        <dbReference type="ARBA" id="ARBA00004448"/>
    </source>
</evidence>
<feature type="transmembrane region" description="Helical" evidence="16">
    <location>
        <begin position="360"/>
        <end position="379"/>
    </location>
</feature>
<geneLocation type="mitochondrion" evidence="20"/>
<protein>
    <recommendedName>
        <fullName evidence="3 16">NADH-ubiquinone oxidoreductase chain 5</fullName>
        <ecNumber evidence="2 16">7.1.1.2</ecNumber>
    </recommendedName>
</protein>
<evidence type="ECO:0000256" key="11">
    <source>
        <dbReference type="ARBA" id="ARBA00023027"/>
    </source>
</evidence>
<evidence type="ECO:0000256" key="15">
    <source>
        <dbReference type="ARBA" id="ARBA00049551"/>
    </source>
</evidence>